<comment type="caution">
    <text evidence="2">The sequence shown here is derived from an EMBL/GenBank/DDBJ whole genome shotgun (WGS) entry which is preliminary data.</text>
</comment>
<keyword evidence="1" id="KW-0460">Magnesium</keyword>
<feature type="binding site" evidence="1">
    <location>
        <position position="91"/>
    </location>
    <ligand>
        <name>Mg(2+)</name>
        <dbReference type="ChEBI" id="CHEBI:18420"/>
        <label>1</label>
        <note>catalytic</note>
    </ligand>
</feature>
<dbReference type="GO" id="GO:0008934">
    <property type="term" value="F:inositol monophosphate 1-phosphatase activity"/>
    <property type="evidence" value="ECO:0007669"/>
    <property type="project" value="TreeGrafter"/>
</dbReference>
<dbReference type="Proteomes" id="UP000248783">
    <property type="component" value="Unassembled WGS sequence"/>
</dbReference>
<feature type="binding site" evidence="1">
    <location>
        <position position="74"/>
    </location>
    <ligand>
        <name>Mg(2+)</name>
        <dbReference type="ChEBI" id="CHEBI:18420"/>
        <label>1</label>
        <note>catalytic</note>
    </ligand>
</feature>
<dbReference type="GO" id="GO:0046872">
    <property type="term" value="F:metal ion binding"/>
    <property type="evidence" value="ECO:0007669"/>
    <property type="project" value="UniProtKB-KW"/>
</dbReference>
<dbReference type="Pfam" id="PF00459">
    <property type="entry name" value="Inositol_P"/>
    <property type="match status" value="1"/>
</dbReference>
<proteinExistence type="predicted"/>
<dbReference type="GO" id="GO:0016740">
    <property type="term" value="F:transferase activity"/>
    <property type="evidence" value="ECO:0007669"/>
    <property type="project" value="UniProtKB-KW"/>
</dbReference>
<dbReference type="GO" id="GO:0006020">
    <property type="term" value="P:inositol metabolic process"/>
    <property type="evidence" value="ECO:0007669"/>
    <property type="project" value="TreeGrafter"/>
</dbReference>
<dbReference type="RefSeq" id="WP_111251489.1">
    <property type="nucleotide sequence ID" value="NZ_QKWH01000010.1"/>
</dbReference>
<evidence type="ECO:0000313" key="2">
    <source>
        <dbReference type="EMBL" id="PZR52375.1"/>
    </source>
</evidence>
<dbReference type="Gene3D" id="3.30.540.10">
    <property type="entry name" value="Fructose-1,6-Bisphosphatase, subunit A, domain 1"/>
    <property type="match status" value="1"/>
</dbReference>
<dbReference type="GO" id="GO:0007165">
    <property type="term" value="P:signal transduction"/>
    <property type="evidence" value="ECO:0007669"/>
    <property type="project" value="TreeGrafter"/>
</dbReference>
<dbReference type="CDD" id="cd01637">
    <property type="entry name" value="IMPase_like"/>
    <property type="match status" value="1"/>
</dbReference>
<accession>A0A2W5WX63</accession>
<reference evidence="2 3" key="1">
    <citation type="submission" date="2018-06" db="EMBL/GenBank/DDBJ databases">
        <title>Whole genome sequencing of a novel hydrocarbon degrading bacterial strain, PW21 isolated from oil contaminated produced water sample.</title>
        <authorList>
            <person name="Nagkirti P."/>
            <person name="Shaikh A."/>
            <person name="Gowdaman V."/>
            <person name="Engineer A.E."/>
            <person name="Dagar S."/>
            <person name="Dhakephalkar P.K."/>
        </authorList>
    </citation>
    <scope>NUCLEOTIDE SEQUENCE [LARGE SCALE GENOMIC DNA]</scope>
    <source>
        <strain evidence="2 3">PW21</strain>
    </source>
</reference>
<dbReference type="EMBL" id="QKWH01000010">
    <property type="protein sequence ID" value="PZR52375.1"/>
    <property type="molecule type" value="Genomic_DNA"/>
</dbReference>
<keyword evidence="2" id="KW-0808">Transferase</keyword>
<feature type="binding site" evidence="1">
    <location>
        <position position="94"/>
    </location>
    <ligand>
        <name>Mg(2+)</name>
        <dbReference type="ChEBI" id="CHEBI:18420"/>
        <label>1</label>
        <note>catalytic</note>
    </ligand>
</feature>
<dbReference type="SUPFAM" id="SSF56655">
    <property type="entry name" value="Carbohydrate phosphatase"/>
    <property type="match status" value="1"/>
</dbReference>
<protein>
    <submittedName>
        <fullName evidence="2">Glucose-1-phosphate thymidylyltransferase</fullName>
    </submittedName>
</protein>
<evidence type="ECO:0000256" key="1">
    <source>
        <dbReference type="PIRSR" id="PIRSR600760-2"/>
    </source>
</evidence>
<sequence length="269" mass="28516">MDTTTAARVDDSDLALALEVALIADRVSTGMLADGLTARRKSDGTDVTDVDLRVERVLVDLLRERRPGDAILSEECGLVGEDGAARRWVIDPVDGTADLLAGRVSWGTHIALQRDGRVVAAVVTRPVLGLRYWAGLGRGAYQDRTTADGVVRTSLRMSGRSYLDGARVATFVDPESAGEAVLRDRGLLADERPDVIGDLLRGDLDALLDEGGHTWDIAPLSLLVPEAGGVFAGPDGGPSCDMEWALSAAAGIAAELYGLLRPRAETRTC</sequence>
<dbReference type="PANTHER" id="PTHR20854:SF4">
    <property type="entry name" value="INOSITOL-1-MONOPHOSPHATASE-RELATED"/>
    <property type="match status" value="1"/>
</dbReference>
<dbReference type="AlphaFoldDB" id="A0A2W5WX63"/>
<name>A0A2W5WX63_9MICO</name>
<dbReference type="PANTHER" id="PTHR20854">
    <property type="entry name" value="INOSITOL MONOPHOSPHATASE"/>
    <property type="match status" value="1"/>
</dbReference>
<gene>
    <name evidence="2" type="ORF">DNL40_11910</name>
</gene>
<keyword evidence="1" id="KW-0479">Metal-binding</keyword>
<dbReference type="InterPro" id="IPR000760">
    <property type="entry name" value="Inositol_monophosphatase-like"/>
</dbReference>
<evidence type="ECO:0000313" key="3">
    <source>
        <dbReference type="Proteomes" id="UP000248783"/>
    </source>
</evidence>
<comment type="cofactor">
    <cofactor evidence="1">
        <name>Mg(2+)</name>
        <dbReference type="ChEBI" id="CHEBI:18420"/>
    </cofactor>
</comment>
<dbReference type="Gene3D" id="3.40.190.80">
    <property type="match status" value="1"/>
</dbReference>
<organism evidence="2 3">
    <name type="scientific">Xylanimonas oleitrophica</name>
    <dbReference type="NCBI Taxonomy" id="2607479"/>
    <lineage>
        <taxon>Bacteria</taxon>
        <taxon>Bacillati</taxon>
        <taxon>Actinomycetota</taxon>
        <taxon>Actinomycetes</taxon>
        <taxon>Micrococcales</taxon>
        <taxon>Promicromonosporaceae</taxon>
        <taxon>Xylanimonas</taxon>
    </lineage>
</organism>
<keyword evidence="3" id="KW-1185">Reference proteome</keyword>
<dbReference type="PRINTS" id="PR00377">
    <property type="entry name" value="IMPHPHTASES"/>
</dbReference>
<feature type="binding site" evidence="1">
    <location>
        <position position="216"/>
    </location>
    <ligand>
        <name>Mg(2+)</name>
        <dbReference type="ChEBI" id="CHEBI:18420"/>
        <label>1</label>
        <note>catalytic</note>
    </ligand>
</feature>